<protein>
    <submittedName>
        <fullName evidence="2">Uncharacterized protein</fullName>
    </submittedName>
</protein>
<feature type="compositionally biased region" description="Basic and acidic residues" evidence="1">
    <location>
        <begin position="96"/>
        <end position="123"/>
    </location>
</feature>
<dbReference type="EMBL" id="KZ679138">
    <property type="protein sequence ID" value="PTB73425.1"/>
    <property type="molecule type" value="Genomic_DNA"/>
</dbReference>
<sequence length="123" mass="13877">MRAMAKESRLSSMKSAMIAMAVQISDATVHELLPYCLTLVKSDCFCINHVRPSRCSFSWIVFAIIYILDENNCKLKDICPLLHMNTQGTGINEAEGGEKKTTKMQKERKETSGQEKKCKGQKM</sequence>
<feature type="region of interest" description="Disordered" evidence="1">
    <location>
        <begin position="90"/>
        <end position="123"/>
    </location>
</feature>
<evidence type="ECO:0000313" key="2">
    <source>
        <dbReference type="EMBL" id="PTB73425.1"/>
    </source>
</evidence>
<evidence type="ECO:0000313" key="3">
    <source>
        <dbReference type="Proteomes" id="UP000240760"/>
    </source>
</evidence>
<accession>A0A2T4BVT9</accession>
<dbReference type="Proteomes" id="UP000240760">
    <property type="component" value="Unassembled WGS sequence"/>
</dbReference>
<reference evidence="2 3" key="1">
    <citation type="submission" date="2016-07" db="EMBL/GenBank/DDBJ databases">
        <title>Multiple horizontal gene transfer events from other fungi enriched the ability of initially mycotrophic Trichoderma (Ascomycota) to feed on dead plant biomass.</title>
        <authorList>
            <consortium name="DOE Joint Genome Institute"/>
            <person name="Aerts A."/>
            <person name="Atanasova L."/>
            <person name="Chenthamara K."/>
            <person name="Zhang J."/>
            <person name="Grujic M."/>
            <person name="Henrissat B."/>
            <person name="Kuo A."/>
            <person name="Salamov A."/>
            <person name="Lipzen A."/>
            <person name="Labutti K."/>
            <person name="Barry K."/>
            <person name="Miao Y."/>
            <person name="Rahimi M.J."/>
            <person name="Shen Q."/>
            <person name="Grigoriev I.V."/>
            <person name="Kubicek C.P."/>
            <person name="Druzhinina I.S."/>
        </authorList>
    </citation>
    <scope>NUCLEOTIDE SEQUENCE [LARGE SCALE GENOMIC DNA]</scope>
    <source>
        <strain evidence="2 3">ATCC 18648</strain>
    </source>
</reference>
<evidence type="ECO:0000256" key="1">
    <source>
        <dbReference type="SAM" id="MobiDB-lite"/>
    </source>
</evidence>
<keyword evidence="3" id="KW-1185">Reference proteome</keyword>
<dbReference type="AlphaFoldDB" id="A0A2T4BVT9"/>
<proteinExistence type="predicted"/>
<name>A0A2T4BVT9_TRILO</name>
<gene>
    <name evidence="2" type="ORF">M440DRAFT_1062349</name>
</gene>
<organism evidence="2 3">
    <name type="scientific">Trichoderma longibrachiatum ATCC 18648</name>
    <dbReference type="NCBI Taxonomy" id="983965"/>
    <lineage>
        <taxon>Eukaryota</taxon>
        <taxon>Fungi</taxon>
        <taxon>Dikarya</taxon>
        <taxon>Ascomycota</taxon>
        <taxon>Pezizomycotina</taxon>
        <taxon>Sordariomycetes</taxon>
        <taxon>Hypocreomycetidae</taxon>
        <taxon>Hypocreales</taxon>
        <taxon>Hypocreaceae</taxon>
        <taxon>Trichoderma</taxon>
    </lineage>
</organism>